<evidence type="ECO:0000313" key="8">
    <source>
        <dbReference type="Proteomes" id="UP000316621"/>
    </source>
</evidence>
<dbReference type="Pfam" id="PF05291">
    <property type="entry name" value="Bystin"/>
    <property type="match status" value="1"/>
</dbReference>
<comment type="similarity">
    <text evidence="2">Belongs to the bystin family.</text>
</comment>
<dbReference type="GO" id="GO:0006364">
    <property type="term" value="P:rRNA processing"/>
    <property type="evidence" value="ECO:0007669"/>
    <property type="project" value="TreeGrafter"/>
</dbReference>
<dbReference type="PANTHER" id="PTHR12821:SF0">
    <property type="entry name" value="BYSTIN"/>
    <property type="match status" value="1"/>
</dbReference>
<evidence type="ECO:0000256" key="1">
    <source>
        <dbReference type="ARBA" id="ARBA00004604"/>
    </source>
</evidence>
<protein>
    <recommendedName>
        <fullName evidence="5">Bystin</fullName>
    </recommendedName>
</protein>
<dbReference type="OMA" id="RRMPVLW"/>
<evidence type="ECO:0000256" key="2">
    <source>
        <dbReference type="ARBA" id="ARBA00007114"/>
    </source>
</evidence>
<dbReference type="AlphaFoldDB" id="A0A4Y7L2W2"/>
<organism evidence="7 8">
    <name type="scientific">Papaver somniferum</name>
    <name type="common">Opium poppy</name>
    <dbReference type="NCBI Taxonomy" id="3469"/>
    <lineage>
        <taxon>Eukaryota</taxon>
        <taxon>Viridiplantae</taxon>
        <taxon>Streptophyta</taxon>
        <taxon>Embryophyta</taxon>
        <taxon>Tracheophyta</taxon>
        <taxon>Spermatophyta</taxon>
        <taxon>Magnoliopsida</taxon>
        <taxon>Ranunculales</taxon>
        <taxon>Papaveraceae</taxon>
        <taxon>Papaveroideae</taxon>
        <taxon>Papaver</taxon>
    </lineage>
</organism>
<name>A0A4Y7L2W2_PAPSO</name>
<dbReference type="Gene3D" id="1.25.40.480">
    <property type="match status" value="1"/>
</dbReference>
<evidence type="ECO:0000256" key="3">
    <source>
        <dbReference type="ARBA" id="ARBA00022517"/>
    </source>
</evidence>
<gene>
    <name evidence="7" type="ORF">C5167_003505</name>
</gene>
<keyword evidence="8" id="KW-1185">Reference proteome</keyword>
<sequence>MEAGKMINRALRKHKQPVLTNEPFSAVPKKRSRCDTIKHHQKEMKMSSSLTSKILKAASFQQKEIEDEARKEDPFFSIPEKVGGVSEDSDSDSDERFGSLDELSETESQYNDYEVEVDEEQMEILEHFMSKAPGTQLTLSDRVINRIKNAESVSAEQQHQPLPQMGKDIYKRIGEYLSRYSSGKLPKAFLSIPRSSHWEDALYLTEPEKWSANAMYQATNIFASNMSPKNAQRFYSSVLLPRVREDIRKNRKLHFALYQALKKSVYKPEAFHKGVLFPLCKSGTCNLREAVIIGSIIQKVSIPPKHSSAALMKLAEMEYCGTTSYFIKLILDKKYALPYCALDAVVAHFMRFLEDSRVMPVIWHQSLLTLVQRYKYELTKENKENLERLIQHQKHYMVTEDIRRELRNSRNRGEKEDPMTIYILFLFRTIVLFLV</sequence>
<accession>A0A4Y7L2W2</accession>
<proteinExistence type="inferred from homology"/>
<dbReference type="Gramene" id="RZC79297">
    <property type="protein sequence ID" value="RZC79297"/>
    <property type="gene ID" value="C5167_003505"/>
</dbReference>
<dbReference type="STRING" id="3469.A0A4Y7L2W2"/>
<dbReference type="EMBL" id="CM010723">
    <property type="protein sequence ID" value="RZC79297.1"/>
    <property type="molecule type" value="Genomic_DNA"/>
</dbReference>
<evidence type="ECO:0000256" key="4">
    <source>
        <dbReference type="ARBA" id="ARBA00023242"/>
    </source>
</evidence>
<evidence type="ECO:0000313" key="7">
    <source>
        <dbReference type="EMBL" id="RZC79297.1"/>
    </source>
</evidence>
<dbReference type="FunFam" id="1.25.40.480:FF:000001">
    <property type="entry name" value="Bystin (51.6 kD)-like"/>
    <property type="match status" value="1"/>
</dbReference>
<keyword evidence="3" id="KW-0690">Ribosome biogenesis</keyword>
<comment type="subcellular location">
    <subcellularLocation>
        <location evidence="1">Nucleus</location>
        <location evidence="1">Nucleolus</location>
    </subcellularLocation>
</comment>
<dbReference type="PANTHER" id="PTHR12821">
    <property type="entry name" value="BYSTIN"/>
    <property type="match status" value="1"/>
</dbReference>
<feature type="region of interest" description="Disordered" evidence="6">
    <location>
        <begin position="66"/>
        <end position="108"/>
    </location>
</feature>
<dbReference type="GO" id="GO:0030515">
    <property type="term" value="F:snoRNA binding"/>
    <property type="evidence" value="ECO:0007669"/>
    <property type="project" value="TreeGrafter"/>
</dbReference>
<evidence type="ECO:0000256" key="6">
    <source>
        <dbReference type="SAM" id="MobiDB-lite"/>
    </source>
</evidence>
<dbReference type="InterPro" id="IPR007955">
    <property type="entry name" value="Bystin"/>
</dbReference>
<evidence type="ECO:0000256" key="5">
    <source>
        <dbReference type="ARBA" id="ARBA00074032"/>
    </source>
</evidence>
<dbReference type="GO" id="GO:0005737">
    <property type="term" value="C:cytoplasm"/>
    <property type="evidence" value="ECO:0007669"/>
    <property type="project" value="TreeGrafter"/>
</dbReference>
<dbReference type="Proteomes" id="UP000316621">
    <property type="component" value="Chromosome 9"/>
</dbReference>
<reference evidence="7 8" key="1">
    <citation type="journal article" date="2018" name="Science">
        <title>The opium poppy genome and morphinan production.</title>
        <authorList>
            <person name="Guo L."/>
            <person name="Winzer T."/>
            <person name="Yang X."/>
            <person name="Li Y."/>
            <person name="Ning Z."/>
            <person name="He Z."/>
            <person name="Teodor R."/>
            <person name="Lu Y."/>
            <person name="Bowser T.A."/>
            <person name="Graham I.A."/>
            <person name="Ye K."/>
        </authorList>
    </citation>
    <scope>NUCLEOTIDE SEQUENCE [LARGE SCALE GENOMIC DNA]</scope>
    <source>
        <strain evidence="8">cv. HN1</strain>
        <tissue evidence="7">Leaves</tissue>
    </source>
</reference>
<keyword evidence="4" id="KW-0539">Nucleus</keyword>
<dbReference type="GO" id="GO:0005730">
    <property type="term" value="C:nucleolus"/>
    <property type="evidence" value="ECO:0007669"/>
    <property type="project" value="UniProtKB-SubCell"/>
</dbReference>
<dbReference type="GO" id="GO:0030688">
    <property type="term" value="C:preribosome, small subunit precursor"/>
    <property type="evidence" value="ECO:0007669"/>
    <property type="project" value="TreeGrafter"/>
</dbReference>